<evidence type="ECO:0000256" key="2">
    <source>
        <dbReference type="ARBA" id="ARBA00022448"/>
    </source>
</evidence>
<dbReference type="InterPro" id="IPR011993">
    <property type="entry name" value="PH-like_dom_sf"/>
</dbReference>
<keyword evidence="4" id="KW-0653">Protein transport</keyword>
<evidence type="ECO:0000256" key="7">
    <source>
        <dbReference type="ARBA" id="ARBA00023242"/>
    </source>
</evidence>
<evidence type="ECO:0000259" key="9">
    <source>
        <dbReference type="PROSITE" id="PS50196"/>
    </source>
</evidence>
<feature type="compositionally biased region" description="Low complexity" evidence="8">
    <location>
        <begin position="431"/>
        <end position="441"/>
    </location>
</feature>
<gene>
    <name evidence="10" type="ORF">SeLEV6574_g06992</name>
</gene>
<dbReference type="InterPro" id="IPR053074">
    <property type="entry name" value="NPC_Nucleoporin"/>
</dbReference>
<feature type="region of interest" description="Disordered" evidence="8">
    <location>
        <begin position="430"/>
        <end position="535"/>
    </location>
</feature>
<comment type="caution">
    <text evidence="10">The sequence shown here is derived from an EMBL/GenBank/DDBJ whole genome shotgun (WGS) entry which is preliminary data.</text>
</comment>
<evidence type="ECO:0000256" key="1">
    <source>
        <dbReference type="ARBA" id="ARBA00004567"/>
    </source>
</evidence>
<proteinExistence type="predicted"/>
<keyword evidence="6" id="KW-0906">Nuclear pore complex</keyword>
<dbReference type="GO" id="GO:0005643">
    <property type="term" value="C:nuclear pore"/>
    <property type="evidence" value="ECO:0007669"/>
    <property type="project" value="UniProtKB-SubCell"/>
</dbReference>
<protein>
    <recommendedName>
        <fullName evidence="9">RanBD1 domain-containing protein</fullName>
    </recommendedName>
</protein>
<dbReference type="SUPFAM" id="SSF50729">
    <property type="entry name" value="PH domain-like"/>
    <property type="match status" value="1"/>
</dbReference>
<keyword evidence="7" id="KW-0539">Nucleus</keyword>
<dbReference type="InterPro" id="IPR000156">
    <property type="entry name" value="Ran_bind_dom"/>
</dbReference>
<dbReference type="SMART" id="SM00160">
    <property type="entry name" value="RanBD"/>
    <property type="match status" value="1"/>
</dbReference>
<keyword evidence="3" id="KW-0509">mRNA transport</keyword>
<reference evidence="10 11" key="1">
    <citation type="journal article" date="2019" name="Sci. Rep.">
        <title>Comparative genomics of chytrid fungi reveal insights into the obligate biotrophic and pathogenic lifestyle of Synchytrium endobioticum.</title>
        <authorList>
            <person name="van de Vossenberg B.T.L.H."/>
            <person name="Warris S."/>
            <person name="Nguyen H.D.T."/>
            <person name="van Gent-Pelzer M.P.E."/>
            <person name="Joly D.L."/>
            <person name="van de Geest H.C."/>
            <person name="Bonants P.J.M."/>
            <person name="Smith D.S."/>
            <person name="Levesque C.A."/>
            <person name="van der Lee T.A.J."/>
        </authorList>
    </citation>
    <scope>NUCLEOTIDE SEQUENCE [LARGE SCALE GENOMIC DNA]</scope>
    <source>
        <strain evidence="10 11">LEV6574</strain>
    </source>
</reference>
<feature type="compositionally biased region" description="Basic and acidic residues" evidence="8">
    <location>
        <begin position="1"/>
        <end position="15"/>
    </location>
</feature>
<dbReference type="GO" id="GO:0051028">
    <property type="term" value="P:mRNA transport"/>
    <property type="evidence" value="ECO:0007669"/>
    <property type="project" value="UniProtKB-KW"/>
</dbReference>
<evidence type="ECO:0000256" key="5">
    <source>
        <dbReference type="ARBA" id="ARBA00023010"/>
    </source>
</evidence>
<evidence type="ECO:0000313" key="11">
    <source>
        <dbReference type="Proteomes" id="UP000320475"/>
    </source>
</evidence>
<evidence type="ECO:0000256" key="4">
    <source>
        <dbReference type="ARBA" id="ARBA00022927"/>
    </source>
</evidence>
<evidence type="ECO:0000313" key="10">
    <source>
        <dbReference type="EMBL" id="TPX39776.1"/>
    </source>
</evidence>
<feature type="compositionally biased region" description="Low complexity" evidence="8">
    <location>
        <begin position="52"/>
        <end position="64"/>
    </location>
</feature>
<organism evidence="10 11">
    <name type="scientific">Synchytrium endobioticum</name>
    <dbReference type="NCBI Taxonomy" id="286115"/>
    <lineage>
        <taxon>Eukaryota</taxon>
        <taxon>Fungi</taxon>
        <taxon>Fungi incertae sedis</taxon>
        <taxon>Chytridiomycota</taxon>
        <taxon>Chytridiomycota incertae sedis</taxon>
        <taxon>Chytridiomycetes</taxon>
        <taxon>Synchytriales</taxon>
        <taxon>Synchytriaceae</taxon>
        <taxon>Synchytrium</taxon>
    </lineage>
</organism>
<keyword evidence="5" id="KW-0811">Translocation</keyword>
<dbReference type="PANTHER" id="PTHR38697:SF1">
    <property type="entry name" value="NUCLEAR PORE COMPLEX PROTEIN SIMILAR TO S. CEREVISIAE NUP2 (EUROFUNG)"/>
    <property type="match status" value="1"/>
</dbReference>
<dbReference type="OrthoDB" id="185618at2759"/>
<feature type="compositionally biased region" description="Polar residues" evidence="8">
    <location>
        <begin position="120"/>
        <end position="132"/>
    </location>
</feature>
<evidence type="ECO:0000256" key="8">
    <source>
        <dbReference type="SAM" id="MobiDB-lite"/>
    </source>
</evidence>
<dbReference type="PANTHER" id="PTHR38697">
    <property type="entry name" value="NUCLEAR PORE COMPLEX PROTEIN SIMILAR TO S. CEREVISIAE NUP2 (EUROFUNG)"/>
    <property type="match status" value="1"/>
</dbReference>
<feature type="region of interest" description="Disordered" evidence="8">
    <location>
        <begin position="376"/>
        <end position="400"/>
    </location>
</feature>
<dbReference type="PROSITE" id="PS50196">
    <property type="entry name" value="RANBD1"/>
    <property type="match status" value="1"/>
</dbReference>
<dbReference type="Pfam" id="PF00638">
    <property type="entry name" value="Ran_BP1"/>
    <property type="match status" value="1"/>
</dbReference>
<feature type="region of interest" description="Disordered" evidence="8">
    <location>
        <begin position="234"/>
        <end position="255"/>
    </location>
</feature>
<dbReference type="Proteomes" id="UP000320475">
    <property type="component" value="Unassembled WGS sequence"/>
</dbReference>
<comment type="subcellular location">
    <subcellularLocation>
        <location evidence="1">Nucleus</location>
        <location evidence="1">Nuclear pore complex</location>
    </subcellularLocation>
</comment>
<feature type="compositionally biased region" description="Polar residues" evidence="8">
    <location>
        <begin position="481"/>
        <end position="498"/>
    </location>
</feature>
<dbReference type="Pfam" id="PF08911">
    <property type="entry name" value="NUP50"/>
    <property type="match status" value="1"/>
</dbReference>
<dbReference type="InterPro" id="IPR015007">
    <property type="entry name" value="NUP2/50/61"/>
</dbReference>
<keyword evidence="2" id="KW-0813">Transport</keyword>
<sequence length="736" mass="76995">MKRRSEAEHQSKEEFMDFMPSQGGADGQEQGTWKVAASQEISRRQIKKPASRRAMAAASSTPSSAGSGFAGFAGLYPNSTPAPSAVAAAPMPSFNFGNVTTDSRDKPQAIVFPLPTTLSSTVPSEGNDSSKFAWTPPPPPLATSGGQPASSIAWPPFSHLRKNPTSTIAAPSPPTVSPFNPSASGTASTAFGGFFQNSTPVATASMHSFTFATPSTDSSNKPTAPSTAAASSFTFATPSTDSSNKPTAPSTAAASSFRFANPSTDSSSQPQAFVFTPTAWTPPSLFGTKATATAVAPSRQPDLSGIPVSTSSNPQFKEMARDLMGLNVSLKKAVEDAINTSAIADLSALFRNYRDYRENLEAKHAVAMQILNVESRKSGGSSDTNPTGNQHNSDSTGKEASSLTFLTGESGSSNATKPLYPSVGTPQFLLSSMSSSNPRSSFTTATMPPASQPSPTHSFSADFFKMPGTTTAGPSTATKSLDSPTPAQSSSGAVNSSFAPMPPSALTTSNNTDTKTSGVGNEVEPRRIDATSNRSPFASFGFPPVAATTSATSSFPSFSFSNVPSQPFASSVVRKDDQGGDDVAGNGEEAMPPEPQLEVKSGAGEETDKTLFESRSKLFVFNPEATEADKKWRVAGVGDMKVNEDVKTRKGRLLMKVEGGLVVLLNCNIFAGFHVSVANDSKDARFLVPVKGFAGTAALEGPKTQNTMVQFMLKFRSHELAKQFGETVNNFPKYAA</sequence>
<evidence type="ECO:0000256" key="3">
    <source>
        <dbReference type="ARBA" id="ARBA00022816"/>
    </source>
</evidence>
<name>A0A507CLT0_9FUNG</name>
<feature type="domain" description="RanBD1" evidence="9">
    <location>
        <begin position="589"/>
        <end position="724"/>
    </location>
</feature>
<feature type="region of interest" description="Disordered" evidence="8">
    <location>
        <begin position="569"/>
        <end position="606"/>
    </location>
</feature>
<dbReference type="AlphaFoldDB" id="A0A507CLT0"/>
<dbReference type="VEuPathDB" id="FungiDB:SeMB42_g04772"/>
<dbReference type="Gene3D" id="2.30.29.30">
    <property type="entry name" value="Pleckstrin-homology domain (PH domain)/Phosphotyrosine-binding domain (PTB)"/>
    <property type="match status" value="1"/>
</dbReference>
<accession>A0A507CLT0</accession>
<dbReference type="EMBL" id="QEAM01000445">
    <property type="protein sequence ID" value="TPX39776.1"/>
    <property type="molecule type" value="Genomic_DNA"/>
</dbReference>
<feature type="compositionally biased region" description="Low complexity" evidence="8">
    <location>
        <begin position="467"/>
        <end position="480"/>
    </location>
</feature>
<evidence type="ECO:0000256" key="6">
    <source>
        <dbReference type="ARBA" id="ARBA00023132"/>
    </source>
</evidence>
<feature type="compositionally biased region" description="Polar residues" evidence="8">
    <location>
        <begin position="505"/>
        <end position="519"/>
    </location>
</feature>
<feature type="region of interest" description="Disordered" evidence="8">
    <location>
        <begin position="120"/>
        <end position="183"/>
    </location>
</feature>
<feature type="region of interest" description="Disordered" evidence="8">
    <location>
        <begin position="1"/>
        <end position="64"/>
    </location>
</feature>
<feature type="compositionally biased region" description="Polar residues" evidence="8">
    <location>
        <begin position="378"/>
        <end position="400"/>
    </location>
</feature>
<dbReference type="GO" id="GO:0015031">
    <property type="term" value="P:protein transport"/>
    <property type="evidence" value="ECO:0007669"/>
    <property type="project" value="UniProtKB-KW"/>
</dbReference>